<comment type="similarity">
    <text evidence="3">Belongs to the DCP1 family.</text>
</comment>
<dbReference type="GO" id="GO:0000290">
    <property type="term" value="P:deadenylation-dependent decapping of nuclear-transcribed mRNA"/>
    <property type="evidence" value="ECO:0007669"/>
    <property type="project" value="InterPro"/>
</dbReference>
<name>A0AAN7A687_9PEZI</name>
<evidence type="ECO:0000313" key="9">
    <source>
        <dbReference type="EMBL" id="KAK4174850.1"/>
    </source>
</evidence>
<comment type="similarity">
    <text evidence="2">Belongs to the SWI5/SAE3 family.</text>
</comment>
<keyword evidence="7" id="KW-0234">DNA repair</keyword>
<dbReference type="InterPro" id="IPR011993">
    <property type="entry name" value="PH-like_dom_sf"/>
</dbReference>
<protein>
    <submittedName>
        <fullName evidence="9">Uncharacterized protein</fullName>
    </submittedName>
</protein>
<reference evidence="9" key="1">
    <citation type="journal article" date="2023" name="Mol. Phylogenet. Evol.">
        <title>Genome-scale phylogeny and comparative genomics of the fungal order Sordariales.</title>
        <authorList>
            <person name="Hensen N."/>
            <person name="Bonometti L."/>
            <person name="Westerberg I."/>
            <person name="Brannstrom I.O."/>
            <person name="Guillou S."/>
            <person name="Cros-Aarteil S."/>
            <person name="Calhoun S."/>
            <person name="Haridas S."/>
            <person name="Kuo A."/>
            <person name="Mondo S."/>
            <person name="Pangilinan J."/>
            <person name="Riley R."/>
            <person name="LaButti K."/>
            <person name="Andreopoulos B."/>
            <person name="Lipzen A."/>
            <person name="Chen C."/>
            <person name="Yan M."/>
            <person name="Daum C."/>
            <person name="Ng V."/>
            <person name="Clum A."/>
            <person name="Steindorff A."/>
            <person name="Ohm R.A."/>
            <person name="Martin F."/>
            <person name="Silar P."/>
            <person name="Natvig D.O."/>
            <person name="Lalanne C."/>
            <person name="Gautier V."/>
            <person name="Ament-Velasquez S.L."/>
            <person name="Kruys A."/>
            <person name="Hutchinson M.I."/>
            <person name="Powell A.J."/>
            <person name="Barry K."/>
            <person name="Miller A.N."/>
            <person name="Grigoriev I.V."/>
            <person name="Debuchy R."/>
            <person name="Gladieux P."/>
            <person name="Hiltunen Thoren M."/>
            <person name="Johannesson H."/>
        </authorList>
    </citation>
    <scope>NUCLEOTIDE SEQUENCE</scope>
    <source>
        <strain evidence="9">CBS 892.96</strain>
    </source>
</reference>
<dbReference type="EMBL" id="MU866260">
    <property type="protein sequence ID" value="KAK4174850.1"/>
    <property type="molecule type" value="Genomic_DNA"/>
</dbReference>
<keyword evidence="10" id="KW-1185">Reference proteome</keyword>
<dbReference type="SUPFAM" id="SSF50729">
    <property type="entry name" value="PH domain-like"/>
    <property type="match status" value="1"/>
</dbReference>
<dbReference type="PANTHER" id="PTHR16290">
    <property type="entry name" value="TRANSCRIPTION FACTOR SMIF DECAPPING ENZYME DCP1"/>
    <property type="match status" value="1"/>
</dbReference>
<keyword evidence="5" id="KW-0507">mRNA processing</keyword>
<feature type="compositionally biased region" description="Polar residues" evidence="8">
    <location>
        <begin position="15"/>
        <end position="25"/>
    </location>
</feature>
<dbReference type="AlphaFoldDB" id="A0AAN7A687"/>
<dbReference type="GO" id="GO:0006397">
    <property type="term" value="P:mRNA processing"/>
    <property type="evidence" value="ECO:0007669"/>
    <property type="project" value="UniProtKB-KW"/>
</dbReference>
<evidence type="ECO:0000256" key="8">
    <source>
        <dbReference type="SAM" id="MobiDB-lite"/>
    </source>
</evidence>
<evidence type="ECO:0000256" key="5">
    <source>
        <dbReference type="ARBA" id="ARBA00022664"/>
    </source>
</evidence>
<proteinExistence type="inferred from homology"/>
<dbReference type="GO" id="GO:0003729">
    <property type="term" value="F:mRNA binding"/>
    <property type="evidence" value="ECO:0007669"/>
    <property type="project" value="TreeGrafter"/>
</dbReference>
<evidence type="ECO:0000256" key="7">
    <source>
        <dbReference type="ARBA" id="ARBA00023204"/>
    </source>
</evidence>
<comment type="subcellular location">
    <subcellularLocation>
        <location evidence="1">Cytoplasm</location>
    </subcellularLocation>
</comment>
<evidence type="ECO:0000256" key="4">
    <source>
        <dbReference type="ARBA" id="ARBA00022490"/>
    </source>
</evidence>
<dbReference type="Pfam" id="PF06058">
    <property type="entry name" value="DCP1"/>
    <property type="match status" value="1"/>
</dbReference>
<dbReference type="Pfam" id="PF07061">
    <property type="entry name" value="Swi5"/>
    <property type="match status" value="1"/>
</dbReference>
<dbReference type="Proteomes" id="UP001302321">
    <property type="component" value="Unassembled WGS sequence"/>
</dbReference>
<dbReference type="InterPro" id="IPR010334">
    <property type="entry name" value="Dcp1"/>
</dbReference>
<comment type="caution">
    <text evidence="9">The sequence shown here is derived from an EMBL/GenBank/DDBJ whole genome shotgun (WGS) entry which is preliminary data.</text>
</comment>
<dbReference type="InterPro" id="IPR010760">
    <property type="entry name" value="DNA-repair_Swi5"/>
</dbReference>
<keyword evidence="6" id="KW-0227">DNA damage</keyword>
<evidence type="ECO:0000256" key="3">
    <source>
        <dbReference type="ARBA" id="ARBA00008778"/>
    </source>
</evidence>
<sequence length="519" mass="58192">MSKATPRKPRHRQHPSNSGPRQQIHASDYESDTAYYMENRNMAPSTPSKTRSDMEVNLTVLRRYDSTIKSVLAIAANAVIYTIGEATAGWEKHGVEGTLFVCEQEACPDSGGQYLPQFSIFILNRRGMNNFVVDLARISNCEVVEELIVFQLEDGYTIDSNETEEGAQKAIGIWMHEDDTRPRTANFNTIIGAWQEARTSGSAYMPTDDEGQGAPVAVSETPAPPNVGFAPGRHIDINDLFGKNDSAYDLHGWAFRAYGIQYEVATVNTISRWALSTMLVVFPKHLYSLKLRSKLLHFHKSPLMTHEMQRFSDDLHPANLDLLKPCIETELTNADLFDEWLQQQLDDGKNYQGVVSKMKVAVAQFRKTLMSIPLSNGDIVSGPWSMNAPARVDINNLEVFIVLPGPEKEEIDITAKDKAELDFLMSDKYLAYMTKVWNALAQSLDKLISYARMCRELKSDEAKLSHPAETTVQAHIDLLKEYNDMKDIGQQLIGLIAENKGVPIGRLYEDSDYGVTAND</sequence>
<organism evidence="9 10">
    <name type="scientific">Triangularia setosa</name>
    <dbReference type="NCBI Taxonomy" id="2587417"/>
    <lineage>
        <taxon>Eukaryota</taxon>
        <taxon>Fungi</taxon>
        <taxon>Dikarya</taxon>
        <taxon>Ascomycota</taxon>
        <taxon>Pezizomycotina</taxon>
        <taxon>Sordariomycetes</taxon>
        <taxon>Sordariomycetidae</taxon>
        <taxon>Sordariales</taxon>
        <taxon>Podosporaceae</taxon>
        <taxon>Triangularia</taxon>
    </lineage>
</organism>
<accession>A0AAN7A687</accession>
<evidence type="ECO:0000256" key="6">
    <source>
        <dbReference type="ARBA" id="ARBA00022763"/>
    </source>
</evidence>
<keyword evidence="4" id="KW-0963">Cytoplasm</keyword>
<dbReference type="GO" id="GO:0000932">
    <property type="term" value="C:P-body"/>
    <property type="evidence" value="ECO:0007669"/>
    <property type="project" value="TreeGrafter"/>
</dbReference>
<dbReference type="Gene3D" id="2.30.29.30">
    <property type="entry name" value="Pleckstrin-homology domain (PH domain)/Phosphotyrosine-binding domain (PTB)"/>
    <property type="match status" value="1"/>
</dbReference>
<dbReference type="GO" id="GO:0031087">
    <property type="term" value="P:deadenylation-independent decapping of nuclear-transcribed mRNA"/>
    <property type="evidence" value="ECO:0007669"/>
    <property type="project" value="TreeGrafter"/>
</dbReference>
<dbReference type="PANTHER" id="PTHR16290:SF0">
    <property type="entry name" value="DECAPPING PROTEIN 1, ISOFORM A"/>
    <property type="match status" value="1"/>
</dbReference>
<dbReference type="CDD" id="cd13182">
    <property type="entry name" value="EVH1-like_Dcp1"/>
    <property type="match status" value="1"/>
</dbReference>
<feature type="compositionally biased region" description="Basic residues" evidence="8">
    <location>
        <begin position="1"/>
        <end position="14"/>
    </location>
</feature>
<gene>
    <name evidence="9" type="ORF">QBC36DRAFT_312555</name>
</gene>
<dbReference type="GO" id="GO:0006281">
    <property type="term" value="P:DNA repair"/>
    <property type="evidence" value="ECO:0007669"/>
    <property type="project" value="UniProtKB-KW"/>
</dbReference>
<reference evidence="9" key="2">
    <citation type="submission" date="2023-05" db="EMBL/GenBank/DDBJ databases">
        <authorList>
            <consortium name="Lawrence Berkeley National Laboratory"/>
            <person name="Steindorff A."/>
            <person name="Hensen N."/>
            <person name="Bonometti L."/>
            <person name="Westerberg I."/>
            <person name="Brannstrom I.O."/>
            <person name="Guillou S."/>
            <person name="Cros-Aarteil S."/>
            <person name="Calhoun S."/>
            <person name="Haridas S."/>
            <person name="Kuo A."/>
            <person name="Mondo S."/>
            <person name="Pangilinan J."/>
            <person name="Riley R."/>
            <person name="Labutti K."/>
            <person name="Andreopoulos B."/>
            <person name="Lipzen A."/>
            <person name="Chen C."/>
            <person name="Yanf M."/>
            <person name="Daum C."/>
            <person name="Ng V."/>
            <person name="Clum A."/>
            <person name="Ohm R."/>
            <person name="Martin F."/>
            <person name="Silar P."/>
            <person name="Natvig D."/>
            <person name="Lalanne C."/>
            <person name="Gautier V."/>
            <person name="Ament-Velasquez S.L."/>
            <person name="Kruys A."/>
            <person name="Hutchinson M.I."/>
            <person name="Powell A.J."/>
            <person name="Barry K."/>
            <person name="Miller A.N."/>
            <person name="Grigoriev I.V."/>
            <person name="Debuchy R."/>
            <person name="Gladieux P."/>
            <person name="Thoren M.H."/>
            <person name="Johannesson H."/>
        </authorList>
    </citation>
    <scope>NUCLEOTIDE SEQUENCE</scope>
    <source>
        <strain evidence="9">CBS 892.96</strain>
    </source>
</reference>
<dbReference type="GO" id="GO:0008047">
    <property type="term" value="F:enzyme activator activity"/>
    <property type="evidence" value="ECO:0007669"/>
    <property type="project" value="InterPro"/>
</dbReference>
<evidence type="ECO:0000256" key="2">
    <source>
        <dbReference type="ARBA" id="ARBA00008060"/>
    </source>
</evidence>
<evidence type="ECO:0000256" key="1">
    <source>
        <dbReference type="ARBA" id="ARBA00004496"/>
    </source>
</evidence>
<evidence type="ECO:0000313" key="10">
    <source>
        <dbReference type="Proteomes" id="UP001302321"/>
    </source>
</evidence>
<dbReference type="Gene3D" id="1.20.5.170">
    <property type="match status" value="1"/>
</dbReference>
<feature type="region of interest" description="Disordered" evidence="8">
    <location>
        <begin position="1"/>
        <end position="29"/>
    </location>
</feature>